<feature type="transmembrane region" description="Helical" evidence="6">
    <location>
        <begin position="50"/>
        <end position="74"/>
    </location>
</feature>
<dbReference type="PANTHER" id="PTHR10010:SF46">
    <property type="entry name" value="SODIUM-DEPENDENT PHOSPHATE TRANSPORT PROTEIN 2B"/>
    <property type="match status" value="1"/>
</dbReference>
<dbReference type="GO" id="GO:0044341">
    <property type="term" value="P:sodium-dependent phosphate transport"/>
    <property type="evidence" value="ECO:0007669"/>
    <property type="project" value="InterPro"/>
</dbReference>
<dbReference type="Pfam" id="PF01895">
    <property type="entry name" value="PhoU"/>
    <property type="match status" value="2"/>
</dbReference>
<dbReference type="RefSeq" id="WP_021131903.1">
    <property type="nucleotide sequence ID" value="NZ_AQPH01000022.1"/>
</dbReference>
<dbReference type="OrthoDB" id="5778511at2"/>
<keyword evidence="3 6" id="KW-0812">Transmembrane</keyword>
<feature type="transmembrane region" description="Helical" evidence="6">
    <location>
        <begin position="174"/>
        <end position="198"/>
    </location>
</feature>
<organism evidence="8 9">
    <name type="scientific">Magnetospirillum fulvum MGU-K5</name>
    <dbReference type="NCBI Taxonomy" id="1316936"/>
    <lineage>
        <taxon>Bacteria</taxon>
        <taxon>Pseudomonadati</taxon>
        <taxon>Pseudomonadota</taxon>
        <taxon>Alphaproteobacteria</taxon>
        <taxon>Rhodospirillales</taxon>
        <taxon>Rhodospirillaceae</taxon>
        <taxon>Magnetospirillum</taxon>
    </lineage>
</organism>
<reference evidence="8 9" key="1">
    <citation type="submission" date="2013-04" db="EMBL/GenBank/DDBJ databases">
        <authorList>
            <person name="Kuznetsov B."/>
            <person name="Ivanovsky R."/>
        </authorList>
    </citation>
    <scope>NUCLEOTIDE SEQUENCE [LARGE SCALE GENOMIC DNA]</scope>
    <source>
        <strain evidence="8 9">MGU-K5</strain>
    </source>
</reference>
<evidence type="ECO:0000256" key="1">
    <source>
        <dbReference type="ARBA" id="ARBA00004651"/>
    </source>
</evidence>
<dbReference type="eggNOG" id="COG1283">
    <property type="taxonomic scope" value="Bacteria"/>
</dbReference>
<keyword evidence="2" id="KW-1003">Cell membrane</keyword>
<dbReference type="GO" id="GO:0005886">
    <property type="term" value="C:plasma membrane"/>
    <property type="evidence" value="ECO:0007669"/>
    <property type="project" value="UniProtKB-SubCell"/>
</dbReference>
<feature type="domain" description="PhoU" evidence="7">
    <location>
        <begin position="448"/>
        <end position="530"/>
    </location>
</feature>
<evidence type="ECO:0000259" key="7">
    <source>
        <dbReference type="Pfam" id="PF01895"/>
    </source>
</evidence>
<feature type="transmembrane region" description="Helical" evidence="6">
    <location>
        <begin position="6"/>
        <end position="29"/>
    </location>
</feature>
<feature type="transmembrane region" description="Helical" evidence="6">
    <location>
        <begin position="245"/>
        <end position="265"/>
    </location>
</feature>
<dbReference type="SUPFAM" id="SSF109755">
    <property type="entry name" value="PhoU-like"/>
    <property type="match status" value="1"/>
</dbReference>
<dbReference type="InterPro" id="IPR026022">
    <property type="entry name" value="PhoU_dom"/>
</dbReference>
<evidence type="ECO:0000256" key="6">
    <source>
        <dbReference type="SAM" id="Phobius"/>
    </source>
</evidence>
<dbReference type="NCBIfam" id="NF037997">
    <property type="entry name" value="Na_Pi_symport"/>
    <property type="match status" value="1"/>
</dbReference>
<name>S9TIL6_MAGFU</name>
<keyword evidence="4 6" id="KW-1133">Transmembrane helix</keyword>
<dbReference type="InterPro" id="IPR003841">
    <property type="entry name" value="Na/Pi_transpt"/>
</dbReference>
<comment type="caution">
    <text evidence="8">The sequence shown here is derived from an EMBL/GenBank/DDBJ whole genome shotgun (WGS) entry which is preliminary data.</text>
</comment>
<dbReference type="Proteomes" id="UP000015350">
    <property type="component" value="Unassembled WGS sequence"/>
</dbReference>
<dbReference type="Gene3D" id="1.20.58.220">
    <property type="entry name" value="Phosphate transport system protein phou homolog 2, domain 2"/>
    <property type="match status" value="1"/>
</dbReference>
<dbReference type="PANTHER" id="PTHR10010">
    <property type="entry name" value="SOLUTE CARRIER FAMILY 34 SODIUM PHOSPHATE , MEMBER 2-RELATED"/>
    <property type="match status" value="1"/>
</dbReference>
<protein>
    <submittedName>
        <fullName evidence="8">Putative Na+/phosphate transporter</fullName>
    </submittedName>
</protein>
<dbReference type="Pfam" id="PF02690">
    <property type="entry name" value="Na_Pi_cotrans"/>
    <property type="match status" value="2"/>
</dbReference>
<gene>
    <name evidence="8" type="ORF">K678_07777</name>
</gene>
<feature type="transmembrane region" description="Helical" evidence="6">
    <location>
        <begin position="205"/>
        <end position="225"/>
    </location>
</feature>
<evidence type="ECO:0000256" key="4">
    <source>
        <dbReference type="ARBA" id="ARBA00022989"/>
    </source>
</evidence>
<dbReference type="InterPro" id="IPR038078">
    <property type="entry name" value="PhoU-like_sf"/>
</dbReference>
<keyword evidence="5 6" id="KW-0472">Membrane</keyword>
<feature type="transmembrane region" description="Helical" evidence="6">
    <location>
        <begin position="94"/>
        <end position="122"/>
    </location>
</feature>
<sequence>MSEIGVLVNILGAASLLLWGLRMVSTGVTRTFGANLRQWINFGAENRLKALGTGFLVTIALQSSTATCLMAASFAGRGLVDAAMAQSIMLGANIGTSAVVKVLTFDVGPLSALLVFIGVALFRSGNGRRRHFARIFIGLGLMLLSLHLLGQSSIPLRDSAQMRQVLHDLDGMPLVGLVLAALIAMVAHSSIASILLILPLATQGAFSVAFGLALILGANLGSAIPPILETSQEKAAVRRVPLGNAIVRLAGCALAFVFLDQIAALMTRITGDGAMHLVDFHVAFNIVLALLFLPLVGPMAKLVRRLRPDETVPDQPGRPKYLDETALGTPRVAIAAATRETLRIGDLIEEMLHRSMEALRSNDLHAANDIAKMDNVVDALHHAVKLYLARLSNEDMEDDERSRASDIMTFVINLEHIGDIVDRNLRELAEKKIKQRLTFSTEGLEELTAMFNQTLENLKVAMTVFVTCDVRLARKLVADKAEVRALERNATESHLSRISSGRRESIETSTLHLDILRDLKRINAHIASVAYPILEQRGELVATRLRPLSFE</sequence>
<feature type="transmembrane region" description="Helical" evidence="6">
    <location>
        <begin position="277"/>
        <end position="297"/>
    </location>
</feature>
<feature type="transmembrane region" description="Helical" evidence="6">
    <location>
        <begin position="134"/>
        <end position="154"/>
    </location>
</feature>
<feature type="domain" description="PhoU" evidence="7">
    <location>
        <begin position="342"/>
        <end position="421"/>
    </location>
</feature>
<accession>S9TIL6</accession>
<evidence type="ECO:0000313" key="9">
    <source>
        <dbReference type="Proteomes" id="UP000015350"/>
    </source>
</evidence>
<dbReference type="GO" id="GO:0005436">
    <property type="term" value="F:sodium:phosphate symporter activity"/>
    <property type="evidence" value="ECO:0007669"/>
    <property type="project" value="InterPro"/>
</dbReference>
<evidence type="ECO:0000256" key="5">
    <source>
        <dbReference type="ARBA" id="ARBA00023136"/>
    </source>
</evidence>
<proteinExistence type="predicted"/>
<dbReference type="EMBL" id="AQPH01000022">
    <property type="protein sequence ID" value="EPY02066.1"/>
    <property type="molecule type" value="Genomic_DNA"/>
</dbReference>
<evidence type="ECO:0000313" key="8">
    <source>
        <dbReference type="EMBL" id="EPY02066.1"/>
    </source>
</evidence>
<evidence type="ECO:0000256" key="2">
    <source>
        <dbReference type="ARBA" id="ARBA00022475"/>
    </source>
</evidence>
<dbReference type="PATRIC" id="fig|1316936.3.peg.1553"/>
<evidence type="ECO:0000256" key="3">
    <source>
        <dbReference type="ARBA" id="ARBA00022692"/>
    </source>
</evidence>
<comment type="subcellular location">
    <subcellularLocation>
        <location evidence="1">Cell membrane</location>
        <topology evidence="1">Multi-pass membrane protein</topology>
    </subcellularLocation>
</comment>
<dbReference type="AlphaFoldDB" id="S9TIL6"/>
<dbReference type="STRING" id="1316936.K678_07777"/>